<dbReference type="SUPFAM" id="SSF53807">
    <property type="entry name" value="Helical backbone' metal receptor"/>
    <property type="match status" value="1"/>
</dbReference>
<evidence type="ECO:0000313" key="8">
    <source>
        <dbReference type="Proteomes" id="UP000266677"/>
    </source>
</evidence>
<dbReference type="Gene3D" id="3.40.50.1980">
    <property type="entry name" value="Nitrogenase molybdenum iron protein domain"/>
    <property type="match status" value="2"/>
</dbReference>
<dbReference type="Proteomes" id="UP000266677">
    <property type="component" value="Unassembled WGS sequence"/>
</dbReference>
<evidence type="ECO:0000256" key="2">
    <source>
        <dbReference type="ARBA" id="ARBA00008814"/>
    </source>
</evidence>
<evidence type="ECO:0000256" key="3">
    <source>
        <dbReference type="ARBA" id="ARBA00022448"/>
    </source>
</evidence>
<comment type="subcellular location">
    <subcellularLocation>
        <location evidence="1">Cell envelope</location>
    </subcellularLocation>
</comment>
<evidence type="ECO:0000259" key="6">
    <source>
        <dbReference type="PROSITE" id="PS50983"/>
    </source>
</evidence>
<dbReference type="GO" id="GO:1901678">
    <property type="term" value="P:iron coordination entity transport"/>
    <property type="evidence" value="ECO:0007669"/>
    <property type="project" value="UniProtKB-ARBA"/>
</dbReference>
<reference evidence="7 8" key="1">
    <citation type="submission" date="2018-09" db="EMBL/GenBank/DDBJ databases">
        <title>YIM PH21274 draft genome.</title>
        <authorList>
            <person name="Miao C."/>
        </authorList>
    </citation>
    <scope>NUCLEOTIDE SEQUENCE [LARGE SCALE GENOMIC DNA]</scope>
    <source>
        <strain evidence="7 8">YIM PH 21724</strain>
    </source>
</reference>
<dbReference type="InterPro" id="IPR002491">
    <property type="entry name" value="ABC_transptr_periplasmic_BD"/>
</dbReference>
<feature type="chain" id="PRO_5039164477" evidence="5">
    <location>
        <begin position="29"/>
        <end position="327"/>
    </location>
</feature>
<dbReference type="InterPro" id="IPR051313">
    <property type="entry name" value="Bact_iron-sidero_bind"/>
</dbReference>
<dbReference type="Pfam" id="PF01497">
    <property type="entry name" value="Peripla_BP_2"/>
    <property type="match status" value="1"/>
</dbReference>
<sequence length="327" mass="34524">MTFARPRRGPIRFARAALVGALALGVAACGSSDTDTDSGGESVTVTHARGTTTVKGTPKKVVALGNQWLDTALALGVTPVAYIDNVAVVANGAPAWQPPKALESAKPLNTTGNLAEQVAALEPDLILVDGFIADEKNYTEFSKLAPTLPALTKETVAPWQEQVNTLGRVLHREDAARKVITGVEDKIAGIAAADPGIKGKTFLSTWLGSATQLMVLTDPKDGSGRVFEQLGMTIPKHLTDQPSSQGRLALSPERVDELDADLLIAGYSPGWDEKYRNLPGYANLPAVKKNSVVFLTVQEITGINQPTALSVPYLLDKLTPALANAAK</sequence>
<keyword evidence="3" id="KW-0813">Transport</keyword>
<comment type="caution">
    <text evidence="7">The sequence shown here is derived from an EMBL/GenBank/DDBJ whole genome shotgun (WGS) entry which is preliminary data.</text>
</comment>
<dbReference type="PANTHER" id="PTHR30532">
    <property type="entry name" value="IRON III DICITRATE-BINDING PERIPLASMIC PROTEIN"/>
    <property type="match status" value="1"/>
</dbReference>
<feature type="domain" description="Fe/B12 periplasmic-binding" evidence="6">
    <location>
        <begin position="60"/>
        <end position="326"/>
    </location>
</feature>
<keyword evidence="4 5" id="KW-0732">Signal</keyword>
<accession>A0A3A4KGT3</accession>
<evidence type="ECO:0000256" key="5">
    <source>
        <dbReference type="SAM" id="SignalP"/>
    </source>
</evidence>
<dbReference type="GO" id="GO:0030288">
    <property type="term" value="C:outer membrane-bounded periplasmic space"/>
    <property type="evidence" value="ECO:0007669"/>
    <property type="project" value="TreeGrafter"/>
</dbReference>
<dbReference type="PANTHER" id="PTHR30532:SF24">
    <property type="entry name" value="FERRIC ENTEROBACTIN-BINDING PERIPLASMIC PROTEIN FEPB"/>
    <property type="match status" value="1"/>
</dbReference>
<evidence type="ECO:0000313" key="7">
    <source>
        <dbReference type="EMBL" id="RJO72050.1"/>
    </source>
</evidence>
<dbReference type="OrthoDB" id="1846031at2"/>
<dbReference type="RefSeq" id="WP_120043155.1">
    <property type="nucleotide sequence ID" value="NZ_QZFU01000029.1"/>
</dbReference>
<evidence type="ECO:0000256" key="4">
    <source>
        <dbReference type="ARBA" id="ARBA00022729"/>
    </source>
</evidence>
<name>A0A3A4KGT3_9NOCA</name>
<protein>
    <submittedName>
        <fullName evidence="7">ABC transporter substrate-binding protein</fullName>
    </submittedName>
</protein>
<feature type="signal peptide" evidence="5">
    <location>
        <begin position="1"/>
        <end position="28"/>
    </location>
</feature>
<dbReference type="EMBL" id="QZFU01000029">
    <property type="protein sequence ID" value="RJO72050.1"/>
    <property type="molecule type" value="Genomic_DNA"/>
</dbReference>
<evidence type="ECO:0000256" key="1">
    <source>
        <dbReference type="ARBA" id="ARBA00004196"/>
    </source>
</evidence>
<gene>
    <name evidence="7" type="ORF">D5S18_22995</name>
</gene>
<dbReference type="PROSITE" id="PS51257">
    <property type="entry name" value="PROKAR_LIPOPROTEIN"/>
    <property type="match status" value="1"/>
</dbReference>
<proteinExistence type="inferred from homology"/>
<organism evidence="7 8">
    <name type="scientific">Nocardia panacis</name>
    <dbReference type="NCBI Taxonomy" id="2340916"/>
    <lineage>
        <taxon>Bacteria</taxon>
        <taxon>Bacillati</taxon>
        <taxon>Actinomycetota</taxon>
        <taxon>Actinomycetes</taxon>
        <taxon>Mycobacteriales</taxon>
        <taxon>Nocardiaceae</taxon>
        <taxon>Nocardia</taxon>
    </lineage>
</organism>
<comment type="similarity">
    <text evidence="2">Belongs to the bacterial solute-binding protein 8 family.</text>
</comment>
<dbReference type="PROSITE" id="PS50983">
    <property type="entry name" value="FE_B12_PBP"/>
    <property type="match status" value="1"/>
</dbReference>
<dbReference type="AlphaFoldDB" id="A0A3A4KGT3"/>
<keyword evidence="8" id="KW-1185">Reference proteome</keyword>